<dbReference type="InterPro" id="IPR052317">
    <property type="entry name" value="Viral_replicn-host_int_reg"/>
</dbReference>
<feature type="region of interest" description="Disordered" evidence="1">
    <location>
        <begin position="122"/>
        <end position="146"/>
    </location>
</feature>
<gene>
    <name evidence="3" type="ORF">TCNE_LOCUS11984</name>
</gene>
<dbReference type="PROSITE" id="PS50076">
    <property type="entry name" value="DNAJ_2"/>
    <property type="match status" value="1"/>
</dbReference>
<feature type="domain" description="J" evidence="2">
    <location>
        <begin position="26"/>
        <end position="115"/>
    </location>
</feature>
<evidence type="ECO:0000313" key="5">
    <source>
        <dbReference type="WBParaSite" id="TCNE_0001198401-mRNA-1"/>
    </source>
</evidence>
<dbReference type="SUPFAM" id="SSF46565">
    <property type="entry name" value="Chaperone J-domain"/>
    <property type="match status" value="1"/>
</dbReference>
<dbReference type="Gene3D" id="1.10.287.110">
    <property type="entry name" value="DnaJ domain"/>
    <property type="match status" value="1"/>
</dbReference>
<evidence type="ECO:0000259" key="2">
    <source>
        <dbReference type="PROSITE" id="PS50076"/>
    </source>
</evidence>
<accession>A0A183UU14</accession>
<dbReference type="Pfam" id="PF14901">
    <property type="entry name" value="Jiv90"/>
    <property type="match status" value="1"/>
</dbReference>
<dbReference type="PANTHER" id="PTHR44665">
    <property type="entry name" value="DNAJ HOMOLOG SUBFAMILY C MEMBER 14"/>
    <property type="match status" value="1"/>
</dbReference>
<evidence type="ECO:0000313" key="3">
    <source>
        <dbReference type="EMBL" id="VDM43305.1"/>
    </source>
</evidence>
<dbReference type="PRINTS" id="PR00625">
    <property type="entry name" value="JDOMAIN"/>
</dbReference>
<evidence type="ECO:0000256" key="1">
    <source>
        <dbReference type="SAM" id="MobiDB-lite"/>
    </source>
</evidence>
<dbReference type="WBParaSite" id="TCNE_0001198401-mRNA-1">
    <property type="protein sequence ID" value="TCNE_0001198401-mRNA-1"/>
    <property type="gene ID" value="TCNE_0001198401"/>
</dbReference>
<feature type="compositionally biased region" description="Polar residues" evidence="1">
    <location>
        <begin position="124"/>
        <end position="136"/>
    </location>
</feature>
<reference evidence="3 4" key="2">
    <citation type="submission" date="2018-11" db="EMBL/GenBank/DDBJ databases">
        <authorList>
            <consortium name="Pathogen Informatics"/>
        </authorList>
    </citation>
    <scope>NUCLEOTIDE SEQUENCE [LARGE SCALE GENOMIC DNA]</scope>
</reference>
<dbReference type="InterPro" id="IPR001623">
    <property type="entry name" value="DnaJ_domain"/>
</dbReference>
<dbReference type="Proteomes" id="UP000050794">
    <property type="component" value="Unassembled WGS sequence"/>
</dbReference>
<dbReference type="CDD" id="cd06257">
    <property type="entry name" value="DnaJ"/>
    <property type="match status" value="1"/>
</dbReference>
<keyword evidence="4" id="KW-1185">Reference proteome</keyword>
<dbReference type="EMBL" id="UYWY01021068">
    <property type="protein sequence ID" value="VDM43305.1"/>
    <property type="molecule type" value="Genomic_DNA"/>
</dbReference>
<dbReference type="InterPro" id="IPR032843">
    <property type="entry name" value="Jiv"/>
</dbReference>
<dbReference type="InterPro" id="IPR036869">
    <property type="entry name" value="J_dom_sf"/>
</dbReference>
<organism evidence="4 5">
    <name type="scientific">Toxocara canis</name>
    <name type="common">Canine roundworm</name>
    <dbReference type="NCBI Taxonomy" id="6265"/>
    <lineage>
        <taxon>Eukaryota</taxon>
        <taxon>Metazoa</taxon>
        <taxon>Ecdysozoa</taxon>
        <taxon>Nematoda</taxon>
        <taxon>Chromadorea</taxon>
        <taxon>Rhabditida</taxon>
        <taxon>Spirurina</taxon>
        <taxon>Ascaridomorpha</taxon>
        <taxon>Ascaridoidea</taxon>
        <taxon>Toxocaridae</taxon>
        <taxon>Toxocara</taxon>
    </lineage>
</organism>
<name>A0A183UU14_TOXCA</name>
<feature type="region of interest" description="Disordered" evidence="1">
    <location>
        <begin position="314"/>
        <end position="345"/>
    </location>
</feature>
<proteinExistence type="predicted"/>
<sequence length="345" mass="39212">MRCPSNNVEFEGDEAMERLLCCRGKDAYVVLGLRADCQDEDIRRYYKRQAVLVHPDKVQFSMLISLTCFKRGADYIFVERVPNHSNGAEEAFKILSRAFDAIGTSEARIKYNLANLHKNPLGPTESSQVLQTLSPGNSGGKRDKHKEMEELWQRLREKMYEARNTMHCDCGSKHARVPVESIRASEARYCKKCRVRHPAKHNDIWAETRCGGFWWVYYACLDGVVYDITQWATCPNNRLKHMKANSHAVQYRLISTTGPLTNKSDLASSRHNKKTHQQQEVDELHYLKTDTLGGNAEVGCGCSMPMGCGSGLGVGASQQASYRPPDRRTLDGDRPRRAGRRRKLR</sequence>
<dbReference type="AlphaFoldDB" id="A0A183UU14"/>
<dbReference type="PANTHER" id="PTHR44665:SF1">
    <property type="entry name" value="DNAJ HOMOLOG SUBFAMILY C MEMBER 14"/>
    <property type="match status" value="1"/>
</dbReference>
<dbReference type="SMART" id="SM00271">
    <property type="entry name" value="DnaJ"/>
    <property type="match status" value="1"/>
</dbReference>
<evidence type="ECO:0000313" key="4">
    <source>
        <dbReference type="Proteomes" id="UP000050794"/>
    </source>
</evidence>
<reference evidence="5" key="1">
    <citation type="submission" date="2016-06" db="UniProtKB">
        <authorList>
            <consortium name="WormBaseParasite"/>
        </authorList>
    </citation>
    <scope>IDENTIFICATION</scope>
</reference>
<protein>
    <submittedName>
        <fullName evidence="5">J domain-containing protein</fullName>
    </submittedName>
</protein>
<feature type="compositionally biased region" description="Basic and acidic residues" evidence="1">
    <location>
        <begin position="324"/>
        <end position="336"/>
    </location>
</feature>